<dbReference type="InterPro" id="IPR000010">
    <property type="entry name" value="Cystatin_dom"/>
</dbReference>
<dbReference type="FunFam" id="3.10.450.10:FF:000004">
    <property type="entry name" value="Cystatin C"/>
    <property type="match status" value="1"/>
</dbReference>
<organism evidence="7 8">
    <name type="scientific">Octodon degus</name>
    <name type="common">Degu</name>
    <name type="synonym">Sciurus degus</name>
    <dbReference type="NCBI Taxonomy" id="10160"/>
    <lineage>
        <taxon>Eukaryota</taxon>
        <taxon>Metazoa</taxon>
        <taxon>Chordata</taxon>
        <taxon>Craniata</taxon>
        <taxon>Vertebrata</taxon>
        <taxon>Euteleostomi</taxon>
        <taxon>Mammalia</taxon>
        <taxon>Eutheria</taxon>
        <taxon>Euarchontoglires</taxon>
        <taxon>Glires</taxon>
        <taxon>Rodentia</taxon>
        <taxon>Hystricomorpha</taxon>
        <taxon>Octodontidae</taxon>
        <taxon>Octodon</taxon>
    </lineage>
</organism>
<dbReference type="GO" id="GO:0010711">
    <property type="term" value="P:negative regulation of collagen catabolic process"/>
    <property type="evidence" value="ECO:0007669"/>
    <property type="project" value="Ensembl"/>
</dbReference>
<dbReference type="Proteomes" id="UP000515203">
    <property type="component" value="Unplaced"/>
</dbReference>
<dbReference type="GO" id="GO:0004869">
    <property type="term" value="F:cysteine-type endopeptidase inhibitor activity"/>
    <property type="evidence" value="ECO:0007669"/>
    <property type="project" value="UniProtKB-KW"/>
</dbReference>
<dbReference type="GO" id="GO:0045861">
    <property type="term" value="P:negative regulation of proteolysis"/>
    <property type="evidence" value="ECO:0007669"/>
    <property type="project" value="Ensembl"/>
</dbReference>
<dbReference type="SMART" id="SM00043">
    <property type="entry name" value="CY"/>
    <property type="match status" value="1"/>
</dbReference>
<gene>
    <name evidence="8" type="primary">LOC101588243</name>
</gene>
<dbReference type="GO" id="GO:0002020">
    <property type="term" value="F:protease binding"/>
    <property type="evidence" value="ECO:0007669"/>
    <property type="project" value="Ensembl"/>
</dbReference>
<dbReference type="GO" id="GO:0001540">
    <property type="term" value="F:amyloid-beta binding"/>
    <property type="evidence" value="ECO:0007669"/>
    <property type="project" value="Ensembl"/>
</dbReference>
<dbReference type="Gene3D" id="3.10.450.10">
    <property type="match status" value="1"/>
</dbReference>
<dbReference type="OMA" id="VKSSCQD"/>
<dbReference type="GO" id="GO:0005886">
    <property type="term" value="C:plasma membrane"/>
    <property type="evidence" value="ECO:0007669"/>
    <property type="project" value="Ensembl"/>
</dbReference>
<dbReference type="InterPro" id="IPR018073">
    <property type="entry name" value="Prot_inh_cystat_CS"/>
</dbReference>
<protein>
    <submittedName>
        <fullName evidence="8">Cystatin-C-like</fullName>
    </submittedName>
</protein>
<dbReference type="InParanoid" id="A0A6P3FAI5"/>
<evidence type="ECO:0000313" key="7">
    <source>
        <dbReference type="Proteomes" id="UP000515203"/>
    </source>
</evidence>
<dbReference type="GO" id="GO:0005615">
    <property type="term" value="C:extracellular space"/>
    <property type="evidence" value="ECO:0007669"/>
    <property type="project" value="Ensembl"/>
</dbReference>
<dbReference type="GO" id="GO:0006952">
    <property type="term" value="P:defense response"/>
    <property type="evidence" value="ECO:0007669"/>
    <property type="project" value="Ensembl"/>
</dbReference>
<dbReference type="AlphaFoldDB" id="A0A6P3FAI5"/>
<dbReference type="GO" id="GO:0097435">
    <property type="term" value="P:supramolecular fiber organization"/>
    <property type="evidence" value="ECO:0007669"/>
    <property type="project" value="Ensembl"/>
</dbReference>
<proteinExistence type="inferred from homology"/>
<dbReference type="SUPFAM" id="SSF54403">
    <property type="entry name" value="Cystatin/monellin"/>
    <property type="match status" value="1"/>
</dbReference>
<name>A0A6P3FAI5_OCTDE</name>
<dbReference type="FunCoup" id="A0A6P3FAI5">
    <property type="interactions" value="173"/>
</dbReference>
<dbReference type="GO" id="GO:0060311">
    <property type="term" value="P:negative regulation of elastin catabolic process"/>
    <property type="evidence" value="ECO:0007669"/>
    <property type="project" value="Ensembl"/>
</dbReference>
<dbReference type="RefSeq" id="XP_004635633.1">
    <property type="nucleotide sequence ID" value="XM_004635576.2"/>
</dbReference>
<dbReference type="GO" id="GO:0010716">
    <property type="term" value="P:negative regulation of extracellular matrix disassembly"/>
    <property type="evidence" value="ECO:0007669"/>
    <property type="project" value="Ensembl"/>
</dbReference>
<dbReference type="Pfam" id="PF00031">
    <property type="entry name" value="Cystatin"/>
    <property type="match status" value="1"/>
</dbReference>
<dbReference type="InterPro" id="IPR046350">
    <property type="entry name" value="Cystatin_sf"/>
</dbReference>
<evidence type="ECO:0000256" key="4">
    <source>
        <dbReference type="ARBA" id="ARBA00023157"/>
    </source>
</evidence>
<evidence type="ECO:0000259" key="6">
    <source>
        <dbReference type="SMART" id="SM00043"/>
    </source>
</evidence>
<keyword evidence="2" id="KW-0646">Protease inhibitor</keyword>
<keyword evidence="3" id="KW-0789">Thiol protease inhibitor</keyword>
<feature type="domain" description="Cystatin" evidence="6">
    <location>
        <begin position="29"/>
        <end position="141"/>
    </location>
</feature>
<dbReference type="PANTHER" id="PTHR46186:SF2">
    <property type="entry name" value="CYSTATIN"/>
    <property type="match status" value="1"/>
</dbReference>
<comment type="similarity">
    <text evidence="1">Belongs to the cystatin family.</text>
</comment>
<dbReference type="GeneID" id="101588243"/>
<keyword evidence="4" id="KW-1015">Disulfide bond</keyword>
<keyword evidence="7" id="KW-1185">Reference proteome</keyword>
<evidence type="ECO:0000256" key="1">
    <source>
        <dbReference type="ARBA" id="ARBA00009403"/>
    </source>
</evidence>
<keyword evidence="5" id="KW-0732">Signal</keyword>
<sequence length="143" mass="15939">MARSALLLAAVLVAVLSLSLAAEPRKRPRLLGGLEEADVREEGVQRALDFALTEYNKASNDRFHSRARQVLRARKQLVAGVNYFLEVEIGRTTCTKSQPTLSLSDCPFHEEPHLKRNSVCSFQIYTVPWDGKISLTKSSCHDA</sequence>
<dbReference type="GO" id="GO:0042802">
    <property type="term" value="F:identical protein binding"/>
    <property type="evidence" value="ECO:0007669"/>
    <property type="project" value="Ensembl"/>
</dbReference>
<evidence type="ECO:0000256" key="3">
    <source>
        <dbReference type="ARBA" id="ARBA00022704"/>
    </source>
</evidence>
<feature type="chain" id="PRO_5028281541" evidence="5">
    <location>
        <begin position="22"/>
        <end position="143"/>
    </location>
</feature>
<dbReference type="GO" id="GO:0031982">
    <property type="term" value="C:vesicle"/>
    <property type="evidence" value="ECO:0007669"/>
    <property type="project" value="TreeGrafter"/>
</dbReference>
<dbReference type="CDD" id="cd00042">
    <property type="entry name" value="CY"/>
    <property type="match status" value="1"/>
</dbReference>
<accession>A0A6P3FAI5</accession>
<evidence type="ECO:0000256" key="2">
    <source>
        <dbReference type="ARBA" id="ARBA00022690"/>
    </source>
</evidence>
<dbReference type="PROSITE" id="PS00287">
    <property type="entry name" value="CYSTATIN"/>
    <property type="match status" value="1"/>
</dbReference>
<feature type="signal peptide" evidence="5">
    <location>
        <begin position="1"/>
        <end position="21"/>
    </location>
</feature>
<dbReference type="OrthoDB" id="1908104at2759"/>
<evidence type="ECO:0000256" key="5">
    <source>
        <dbReference type="SAM" id="SignalP"/>
    </source>
</evidence>
<evidence type="ECO:0000313" key="8">
    <source>
        <dbReference type="RefSeq" id="XP_004635633.1"/>
    </source>
</evidence>
<dbReference type="PANTHER" id="PTHR46186">
    <property type="entry name" value="CYSTATIN"/>
    <property type="match status" value="1"/>
</dbReference>
<reference evidence="8" key="1">
    <citation type="submission" date="2025-08" db="UniProtKB">
        <authorList>
            <consortium name="RefSeq"/>
        </authorList>
    </citation>
    <scope>IDENTIFICATION</scope>
</reference>
<dbReference type="GO" id="GO:0060313">
    <property type="term" value="P:negative regulation of blood vessel remodeling"/>
    <property type="evidence" value="ECO:0007669"/>
    <property type="project" value="Ensembl"/>
</dbReference>
<dbReference type="GO" id="GO:0005794">
    <property type="term" value="C:Golgi apparatus"/>
    <property type="evidence" value="ECO:0007669"/>
    <property type="project" value="Ensembl"/>
</dbReference>